<dbReference type="EMBL" id="SNZR01000017">
    <property type="protein sequence ID" value="TDR85531.1"/>
    <property type="molecule type" value="Genomic_DNA"/>
</dbReference>
<feature type="domain" description="EAL" evidence="3">
    <location>
        <begin position="468"/>
        <end position="721"/>
    </location>
</feature>
<dbReference type="SUPFAM" id="SSF55073">
    <property type="entry name" value="Nucleotide cyclase"/>
    <property type="match status" value="1"/>
</dbReference>
<feature type="domain" description="PAS" evidence="1">
    <location>
        <begin position="172"/>
        <end position="242"/>
    </location>
</feature>
<dbReference type="InterPro" id="IPR035919">
    <property type="entry name" value="EAL_sf"/>
</dbReference>
<dbReference type="InterPro" id="IPR043128">
    <property type="entry name" value="Rev_trsase/Diguanyl_cyclase"/>
</dbReference>
<dbReference type="SMART" id="SM00267">
    <property type="entry name" value="GGDEF"/>
    <property type="match status" value="1"/>
</dbReference>
<dbReference type="PROSITE" id="PS50113">
    <property type="entry name" value="PAC"/>
    <property type="match status" value="1"/>
</dbReference>
<dbReference type="PROSITE" id="PS50887">
    <property type="entry name" value="GGDEF"/>
    <property type="match status" value="1"/>
</dbReference>
<dbReference type="CDD" id="cd01948">
    <property type="entry name" value="EAL"/>
    <property type="match status" value="1"/>
</dbReference>
<evidence type="ECO:0000313" key="6">
    <source>
        <dbReference type="Proteomes" id="UP000295122"/>
    </source>
</evidence>
<dbReference type="Pfam" id="PF00563">
    <property type="entry name" value="EAL"/>
    <property type="match status" value="1"/>
</dbReference>
<reference evidence="5 6" key="1">
    <citation type="submission" date="2019-03" db="EMBL/GenBank/DDBJ databases">
        <title>Genomic Encyclopedia of Type Strains, Phase IV (KMG-IV): sequencing the most valuable type-strain genomes for metagenomic binning, comparative biology and taxonomic classification.</title>
        <authorList>
            <person name="Goeker M."/>
        </authorList>
    </citation>
    <scope>NUCLEOTIDE SEQUENCE [LARGE SCALE GENOMIC DNA]</scope>
    <source>
        <strain evidence="5 6">DSM 25903</strain>
    </source>
</reference>
<dbReference type="InterPro" id="IPR001633">
    <property type="entry name" value="EAL_dom"/>
</dbReference>
<feature type="domain" description="PAC" evidence="2">
    <location>
        <begin position="249"/>
        <end position="299"/>
    </location>
</feature>
<evidence type="ECO:0000259" key="1">
    <source>
        <dbReference type="PROSITE" id="PS50112"/>
    </source>
</evidence>
<dbReference type="Gene3D" id="3.30.70.270">
    <property type="match status" value="1"/>
</dbReference>
<dbReference type="PROSITE" id="PS50112">
    <property type="entry name" value="PAS"/>
    <property type="match status" value="1"/>
</dbReference>
<evidence type="ECO:0000259" key="3">
    <source>
        <dbReference type="PROSITE" id="PS50883"/>
    </source>
</evidence>
<dbReference type="SMART" id="SM00065">
    <property type="entry name" value="GAF"/>
    <property type="match status" value="1"/>
</dbReference>
<dbReference type="PANTHER" id="PTHR44757">
    <property type="entry name" value="DIGUANYLATE CYCLASE DGCP"/>
    <property type="match status" value="1"/>
</dbReference>
<protein>
    <submittedName>
        <fullName evidence="5">Diguanylate cyclase/phosphodiesterase with PAS/PAC sensor(S)</fullName>
    </submittedName>
</protein>
<feature type="domain" description="GGDEF" evidence="4">
    <location>
        <begin position="327"/>
        <end position="459"/>
    </location>
</feature>
<proteinExistence type="predicted"/>
<dbReference type="SMART" id="SM00086">
    <property type="entry name" value="PAC"/>
    <property type="match status" value="1"/>
</dbReference>
<dbReference type="SMART" id="SM00091">
    <property type="entry name" value="PAS"/>
    <property type="match status" value="1"/>
</dbReference>
<dbReference type="CDD" id="cd01949">
    <property type="entry name" value="GGDEF"/>
    <property type="match status" value="1"/>
</dbReference>
<keyword evidence="6" id="KW-1185">Reference proteome</keyword>
<dbReference type="Pfam" id="PF01590">
    <property type="entry name" value="GAF"/>
    <property type="match status" value="1"/>
</dbReference>
<name>A0A4R7BJZ8_9HYPH</name>
<dbReference type="SUPFAM" id="SSF141868">
    <property type="entry name" value="EAL domain-like"/>
    <property type="match status" value="1"/>
</dbReference>
<organism evidence="5 6">
    <name type="scientific">Enterovirga rhinocerotis</name>
    <dbReference type="NCBI Taxonomy" id="1339210"/>
    <lineage>
        <taxon>Bacteria</taxon>
        <taxon>Pseudomonadati</taxon>
        <taxon>Pseudomonadota</taxon>
        <taxon>Alphaproteobacteria</taxon>
        <taxon>Hyphomicrobiales</taxon>
        <taxon>Methylobacteriaceae</taxon>
        <taxon>Enterovirga</taxon>
    </lineage>
</organism>
<dbReference type="InterPro" id="IPR029016">
    <property type="entry name" value="GAF-like_dom_sf"/>
</dbReference>
<dbReference type="AlphaFoldDB" id="A0A4R7BJZ8"/>
<dbReference type="InterPro" id="IPR001610">
    <property type="entry name" value="PAC"/>
</dbReference>
<dbReference type="SMART" id="SM00052">
    <property type="entry name" value="EAL"/>
    <property type="match status" value="1"/>
</dbReference>
<dbReference type="NCBIfam" id="TIGR00229">
    <property type="entry name" value="sensory_box"/>
    <property type="match status" value="1"/>
</dbReference>
<dbReference type="PANTHER" id="PTHR44757:SF2">
    <property type="entry name" value="BIOFILM ARCHITECTURE MAINTENANCE PROTEIN MBAA"/>
    <property type="match status" value="1"/>
</dbReference>
<dbReference type="OrthoDB" id="9814202at2"/>
<dbReference type="Gene3D" id="3.30.450.40">
    <property type="match status" value="1"/>
</dbReference>
<dbReference type="PROSITE" id="PS50883">
    <property type="entry name" value="EAL"/>
    <property type="match status" value="1"/>
</dbReference>
<dbReference type="CDD" id="cd00130">
    <property type="entry name" value="PAS"/>
    <property type="match status" value="1"/>
</dbReference>
<comment type="caution">
    <text evidence="5">The sequence shown here is derived from an EMBL/GenBank/DDBJ whole genome shotgun (WGS) entry which is preliminary data.</text>
</comment>
<dbReference type="InterPro" id="IPR029787">
    <property type="entry name" value="Nucleotide_cyclase"/>
</dbReference>
<dbReference type="InterPro" id="IPR000700">
    <property type="entry name" value="PAS-assoc_C"/>
</dbReference>
<dbReference type="SUPFAM" id="SSF55781">
    <property type="entry name" value="GAF domain-like"/>
    <property type="match status" value="1"/>
</dbReference>
<evidence type="ECO:0000259" key="4">
    <source>
        <dbReference type="PROSITE" id="PS50887"/>
    </source>
</evidence>
<gene>
    <name evidence="5" type="ORF">EV668_4654</name>
</gene>
<dbReference type="InterPro" id="IPR003018">
    <property type="entry name" value="GAF"/>
</dbReference>
<dbReference type="SUPFAM" id="SSF55785">
    <property type="entry name" value="PYP-like sensor domain (PAS domain)"/>
    <property type="match status" value="1"/>
</dbReference>
<dbReference type="Gene3D" id="3.30.450.20">
    <property type="entry name" value="PAS domain"/>
    <property type="match status" value="1"/>
</dbReference>
<dbReference type="Gene3D" id="3.20.20.450">
    <property type="entry name" value="EAL domain"/>
    <property type="match status" value="1"/>
</dbReference>
<dbReference type="Pfam" id="PF00990">
    <property type="entry name" value="GGDEF"/>
    <property type="match status" value="1"/>
</dbReference>
<dbReference type="Pfam" id="PF13426">
    <property type="entry name" value="PAS_9"/>
    <property type="match status" value="1"/>
</dbReference>
<accession>A0A4R7BJZ8</accession>
<dbReference type="RefSeq" id="WP_133774609.1">
    <property type="nucleotide sequence ID" value="NZ_SNZR01000017.1"/>
</dbReference>
<sequence length="736" mass="81786">MSKSYPLPHDEQDRLNALEEYRLVDTRPDEEFDRLARLASSLFDVPIVLVSLIERSRQFFKSHIGLDLCETSREISFCAHAIMQDDVLVIPDAAKDPRFAANPLVLGPPFIRFYAGKPLVAPGGGKIGTVCLIDSKPRSTFSEEDRRNLGDVAALVMDRMEMRRLDHVRSTSQVRFENIAATSPDAIICSNAEGDVTFWNRSAERLFGYSAEEMLENSGEIIVPESWRQIYESELERLRQGEKMELADRTVELSGLRKDGSEFPAEFSLSTWKEGNTWSVGAIVRDVTERRHNEERLYRLASLDALTDLPNRGAWRECLKEALGAAKPLTVFSLDLDGFKDINDTLGHSAGDTVLKEVALRLKAACHDAIKVARLGGDEFVVLFDGNDARRAEAMAEMLIASISAPYEFSGKRIDVGVSIGIALAPQHSRNPEELLGAADLALYRSKAAGKGSFEIFAPALREVAVARRAFEKELKHAFENGEFELFYQPQIATADRRLTGAEALLRWNHPARGLLTPASFIDVLERKPSAAEVGDWILQAACRQAAEWRALAPDFRIAVNLFEAQFRSEHLPLAVAKALSLSGLPARALELEIVENIFLRNDRATERLFRDLRDLGVGLALDDYGTGFASLSLLKRYPFSRLKIDRTFVRDVHVNSEDAAIVKAILYLGDSFGMDVIAEGVETEAQLDFLKTNGCPEAQGYLFGRPMPAHAFRRFLQTKARPCTPARQLAGGAGS</sequence>
<dbReference type="InterPro" id="IPR000160">
    <property type="entry name" value="GGDEF_dom"/>
</dbReference>
<dbReference type="InterPro" id="IPR035965">
    <property type="entry name" value="PAS-like_dom_sf"/>
</dbReference>
<dbReference type="InterPro" id="IPR052155">
    <property type="entry name" value="Biofilm_reg_signaling"/>
</dbReference>
<dbReference type="InterPro" id="IPR000014">
    <property type="entry name" value="PAS"/>
</dbReference>
<dbReference type="NCBIfam" id="TIGR00254">
    <property type="entry name" value="GGDEF"/>
    <property type="match status" value="1"/>
</dbReference>
<evidence type="ECO:0000259" key="2">
    <source>
        <dbReference type="PROSITE" id="PS50113"/>
    </source>
</evidence>
<dbReference type="Proteomes" id="UP000295122">
    <property type="component" value="Unassembled WGS sequence"/>
</dbReference>
<evidence type="ECO:0000313" key="5">
    <source>
        <dbReference type="EMBL" id="TDR85531.1"/>
    </source>
</evidence>